<comment type="caution">
    <text evidence="3">The sequence shown here is derived from an EMBL/GenBank/DDBJ whole genome shotgun (WGS) entry which is preliminary data.</text>
</comment>
<dbReference type="InterPro" id="IPR012899">
    <property type="entry name" value="LTXXQ"/>
</dbReference>
<evidence type="ECO:0000256" key="2">
    <source>
        <dbReference type="SAM" id="SignalP"/>
    </source>
</evidence>
<evidence type="ECO:0000256" key="1">
    <source>
        <dbReference type="SAM" id="MobiDB-lite"/>
    </source>
</evidence>
<dbReference type="AlphaFoldDB" id="A0A179SL00"/>
<dbReference type="Pfam" id="PF07813">
    <property type="entry name" value="LTXXQ"/>
    <property type="match status" value="1"/>
</dbReference>
<evidence type="ECO:0000313" key="4">
    <source>
        <dbReference type="Proteomes" id="UP000078316"/>
    </source>
</evidence>
<gene>
    <name evidence="3" type="ORF">A5481_01900</name>
</gene>
<dbReference type="EMBL" id="LWHQ01000006">
    <property type="protein sequence ID" value="OAS27203.1"/>
    <property type="molecule type" value="Genomic_DNA"/>
</dbReference>
<sequence>MQRRLTIGGLAGVLSLGLLGGAQAQAPDGARPIQVAHAGGPEGRPRLSAEDAQAFADARVAALHAGLKLTPDQEKLWPPVEEAMRNLAKVRRDQREARRDRDPVAETAPDAIRARADALTTRADALRKLADASQPLYATLDAAQKQRAAMLTRPMGGHRGHPGRHGGRHRDD</sequence>
<evidence type="ECO:0000313" key="3">
    <source>
        <dbReference type="EMBL" id="OAS27203.1"/>
    </source>
</evidence>
<name>A0A179SL00_9HYPH</name>
<accession>A0A179SL00</accession>
<dbReference type="RefSeq" id="WP_064503746.1">
    <property type="nucleotide sequence ID" value="NZ_LWHQ01000006.1"/>
</dbReference>
<dbReference type="GO" id="GO:0042597">
    <property type="term" value="C:periplasmic space"/>
    <property type="evidence" value="ECO:0007669"/>
    <property type="project" value="InterPro"/>
</dbReference>
<keyword evidence="2" id="KW-0732">Signal</keyword>
<reference evidence="3 4" key="1">
    <citation type="submission" date="2016-04" db="EMBL/GenBank/DDBJ databases">
        <authorList>
            <person name="Evans L.H."/>
            <person name="Alamgir A."/>
            <person name="Owens N."/>
            <person name="Weber N.D."/>
            <person name="Virtaneva K."/>
            <person name="Barbian K."/>
            <person name="Babar A."/>
            <person name="Rosenke K."/>
        </authorList>
    </citation>
    <scope>NUCLEOTIDE SEQUENCE [LARGE SCALE GENOMIC DNA]</scope>
    <source>
        <strain evidence="3 4">PMB02</strain>
    </source>
</reference>
<dbReference type="STRING" id="427683.A5481_01900"/>
<evidence type="ECO:0008006" key="5">
    <source>
        <dbReference type="Google" id="ProtNLM"/>
    </source>
</evidence>
<proteinExistence type="predicted"/>
<feature type="compositionally biased region" description="Basic and acidic residues" evidence="1">
    <location>
        <begin position="90"/>
        <end position="104"/>
    </location>
</feature>
<feature type="region of interest" description="Disordered" evidence="1">
    <location>
        <begin position="147"/>
        <end position="172"/>
    </location>
</feature>
<feature type="compositionally biased region" description="Basic residues" evidence="1">
    <location>
        <begin position="156"/>
        <end position="172"/>
    </location>
</feature>
<feature type="signal peptide" evidence="2">
    <location>
        <begin position="1"/>
        <end position="24"/>
    </location>
</feature>
<organism evidence="3 4">
    <name type="scientific">Methylobacterium platani</name>
    <dbReference type="NCBI Taxonomy" id="427683"/>
    <lineage>
        <taxon>Bacteria</taxon>
        <taxon>Pseudomonadati</taxon>
        <taxon>Pseudomonadota</taxon>
        <taxon>Alphaproteobacteria</taxon>
        <taxon>Hyphomicrobiales</taxon>
        <taxon>Methylobacteriaceae</taxon>
        <taxon>Methylobacterium</taxon>
    </lineage>
</organism>
<protein>
    <recommendedName>
        <fullName evidence="5">LTXXQ motif family protein</fullName>
    </recommendedName>
</protein>
<feature type="region of interest" description="Disordered" evidence="1">
    <location>
        <begin position="89"/>
        <end position="110"/>
    </location>
</feature>
<feature type="region of interest" description="Disordered" evidence="1">
    <location>
        <begin position="23"/>
        <end position="48"/>
    </location>
</feature>
<feature type="chain" id="PRO_5008106215" description="LTXXQ motif family protein" evidence="2">
    <location>
        <begin position="25"/>
        <end position="172"/>
    </location>
</feature>
<dbReference type="Proteomes" id="UP000078316">
    <property type="component" value="Unassembled WGS sequence"/>
</dbReference>